<organism evidence="1 2">
    <name type="scientific">Artomyces pyxidatus</name>
    <dbReference type="NCBI Taxonomy" id="48021"/>
    <lineage>
        <taxon>Eukaryota</taxon>
        <taxon>Fungi</taxon>
        <taxon>Dikarya</taxon>
        <taxon>Basidiomycota</taxon>
        <taxon>Agaricomycotina</taxon>
        <taxon>Agaricomycetes</taxon>
        <taxon>Russulales</taxon>
        <taxon>Auriscalpiaceae</taxon>
        <taxon>Artomyces</taxon>
    </lineage>
</organism>
<protein>
    <submittedName>
        <fullName evidence="1">NAD(P)-binding protein</fullName>
    </submittedName>
</protein>
<dbReference type="EMBL" id="MU277213">
    <property type="protein sequence ID" value="KAI0061335.1"/>
    <property type="molecule type" value="Genomic_DNA"/>
</dbReference>
<evidence type="ECO:0000313" key="2">
    <source>
        <dbReference type="Proteomes" id="UP000814140"/>
    </source>
</evidence>
<gene>
    <name evidence="1" type="ORF">BV25DRAFT_1826827</name>
</gene>
<keyword evidence="2" id="KW-1185">Reference proteome</keyword>
<sequence length="288" mass="31435">MTTIVDDQLYVHAHRANGQVAVITGGASGIGKETALQFAKHGAKVVIGDLDAKGAEAVVNEIRKANGDAASIRCDVLNWDEQVALFELALSRYGSVDIVIPNAGVSETDSVCRGELEYKDGLPVRPKLLTLHINLTAVVHTVHLGLHYMKRNRKADDWKALVLIGSMASWIGVPSEPQYCASKHAMLGLMRSLHPVVAKDRIRVSVIHPWFADTNIIPPEWKSMLKEFTLTPVPRIAGAILLSATDPDWKTSGCPWVLLDGGPVLRLDRERLNTGVYAVMNRRASGKL</sequence>
<reference evidence="1" key="1">
    <citation type="submission" date="2021-03" db="EMBL/GenBank/DDBJ databases">
        <authorList>
            <consortium name="DOE Joint Genome Institute"/>
            <person name="Ahrendt S."/>
            <person name="Looney B.P."/>
            <person name="Miyauchi S."/>
            <person name="Morin E."/>
            <person name="Drula E."/>
            <person name="Courty P.E."/>
            <person name="Chicoki N."/>
            <person name="Fauchery L."/>
            <person name="Kohler A."/>
            <person name="Kuo A."/>
            <person name="Labutti K."/>
            <person name="Pangilinan J."/>
            <person name="Lipzen A."/>
            <person name="Riley R."/>
            <person name="Andreopoulos W."/>
            <person name="He G."/>
            <person name="Johnson J."/>
            <person name="Barry K.W."/>
            <person name="Grigoriev I.V."/>
            <person name="Nagy L."/>
            <person name="Hibbett D."/>
            <person name="Henrissat B."/>
            <person name="Matheny P.B."/>
            <person name="Labbe J."/>
            <person name="Martin F."/>
        </authorList>
    </citation>
    <scope>NUCLEOTIDE SEQUENCE</scope>
    <source>
        <strain evidence="1">HHB10654</strain>
    </source>
</reference>
<proteinExistence type="predicted"/>
<name>A0ACB8SZE8_9AGAM</name>
<dbReference type="Proteomes" id="UP000814140">
    <property type="component" value="Unassembled WGS sequence"/>
</dbReference>
<evidence type="ECO:0000313" key="1">
    <source>
        <dbReference type="EMBL" id="KAI0061335.1"/>
    </source>
</evidence>
<comment type="caution">
    <text evidence="1">The sequence shown here is derived from an EMBL/GenBank/DDBJ whole genome shotgun (WGS) entry which is preliminary data.</text>
</comment>
<accession>A0ACB8SZE8</accession>
<reference evidence="1" key="2">
    <citation type="journal article" date="2022" name="New Phytol.">
        <title>Evolutionary transition to the ectomycorrhizal habit in the genomes of a hyperdiverse lineage of mushroom-forming fungi.</title>
        <authorList>
            <person name="Looney B."/>
            <person name="Miyauchi S."/>
            <person name="Morin E."/>
            <person name="Drula E."/>
            <person name="Courty P.E."/>
            <person name="Kohler A."/>
            <person name="Kuo A."/>
            <person name="LaButti K."/>
            <person name="Pangilinan J."/>
            <person name="Lipzen A."/>
            <person name="Riley R."/>
            <person name="Andreopoulos W."/>
            <person name="He G."/>
            <person name="Johnson J."/>
            <person name="Nolan M."/>
            <person name="Tritt A."/>
            <person name="Barry K.W."/>
            <person name="Grigoriev I.V."/>
            <person name="Nagy L.G."/>
            <person name="Hibbett D."/>
            <person name="Henrissat B."/>
            <person name="Matheny P.B."/>
            <person name="Labbe J."/>
            <person name="Martin F.M."/>
        </authorList>
    </citation>
    <scope>NUCLEOTIDE SEQUENCE</scope>
    <source>
        <strain evidence="1">HHB10654</strain>
    </source>
</reference>